<accession>A0A4Z0A545</accession>
<evidence type="ECO:0000256" key="6">
    <source>
        <dbReference type="SAM" id="Phobius"/>
    </source>
</evidence>
<dbReference type="OrthoDB" id="2985014at2759"/>
<dbReference type="Proteomes" id="UP000298061">
    <property type="component" value="Unassembled WGS sequence"/>
</dbReference>
<dbReference type="Pfam" id="PF07690">
    <property type="entry name" value="MFS_1"/>
    <property type="match status" value="1"/>
</dbReference>
<feature type="transmembrane region" description="Helical" evidence="6">
    <location>
        <begin position="170"/>
        <end position="190"/>
    </location>
</feature>
<proteinExistence type="predicted"/>
<comment type="subcellular location">
    <subcellularLocation>
        <location evidence="1">Membrane</location>
        <topology evidence="1">Multi-pass membrane protein</topology>
    </subcellularLocation>
</comment>
<dbReference type="InterPro" id="IPR036259">
    <property type="entry name" value="MFS_trans_sf"/>
</dbReference>
<keyword evidence="3 6" id="KW-0812">Transmembrane</keyword>
<feature type="transmembrane region" description="Helical" evidence="6">
    <location>
        <begin position="202"/>
        <end position="222"/>
    </location>
</feature>
<dbReference type="Gene3D" id="1.20.1250.20">
    <property type="entry name" value="MFS general substrate transporter like domains"/>
    <property type="match status" value="2"/>
</dbReference>
<reference evidence="7 8" key="1">
    <citation type="submission" date="2019-02" db="EMBL/GenBank/DDBJ databases">
        <title>Genome sequencing of the rare red list fungi Hericium alpestre (H. flagellum).</title>
        <authorList>
            <person name="Buettner E."/>
            <person name="Kellner H."/>
        </authorList>
    </citation>
    <scope>NUCLEOTIDE SEQUENCE [LARGE SCALE GENOMIC DNA]</scope>
    <source>
        <strain evidence="7 8">DSM 108284</strain>
    </source>
</reference>
<dbReference type="EMBL" id="SFCI01000204">
    <property type="protein sequence ID" value="TFY81504.1"/>
    <property type="molecule type" value="Genomic_DNA"/>
</dbReference>
<keyword evidence="8" id="KW-1185">Reference proteome</keyword>
<name>A0A4Z0A545_9AGAM</name>
<evidence type="ECO:0000256" key="5">
    <source>
        <dbReference type="ARBA" id="ARBA00023136"/>
    </source>
</evidence>
<evidence type="ECO:0000256" key="1">
    <source>
        <dbReference type="ARBA" id="ARBA00004141"/>
    </source>
</evidence>
<dbReference type="GO" id="GO:0016020">
    <property type="term" value="C:membrane"/>
    <property type="evidence" value="ECO:0007669"/>
    <property type="project" value="UniProtKB-SubCell"/>
</dbReference>
<feature type="transmembrane region" description="Helical" evidence="6">
    <location>
        <begin position="12"/>
        <end position="32"/>
    </location>
</feature>
<comment type="caution">
    <text evidence="7">The sequence shown here is derived from an EMBL/GenBank/DDBJ whole genome shotgun (WGS) entry which is preliminary data.</text>
</comment>
<gene>
    <name evidence="7" type="ORF">EWM64_g2504</name>
</gene>
<dbReference type="AlphaFoldDB" id="A0A4Z0A545"/>
<feature type="transmembrane region" description="Helical" evidence="6">
    <location>
        <begin position="234"/>
        <end position="254"/>
    </location>
</feature>
<evidence type="ECO:0000256" key="4">
    <source>
        <dbReference type="ARBA" id="ARBA00022989"/>
    </source>
</evidence>
<evidence type="ECO:0000313" key="8">
    <source>
        <dbReference type="Proteomes" id="UP000298061"/>
    </source>
</evidence>
<sequence length="301" mass="33341">MDGLRGHSGWQWIFILEGVFTTVFGLLSFLVFPASPSTARFLTPQEREVYTQALADDWSGDDGKEKFSWSEWTNAIRTGKLVCDQQSRACPSIIEEMISTPTIVNALGQSPTRTQLLSVPPYACSFAFSITASWFSDKYKQRGTMAIITSLIAIVGYAMFLGSSSKHTDYGALFLQIIGAYSVPPALSTWQSNNLQPHYRRATAVAMGFMSSNIGAIVSTWIFVDPPRFRTASIINLSFSCVMAVSSAAAMVYFSMRNTAKRAEVVRLIGEKGMGTEPGGWDSKTERIRLGDRHPRFEYTL</sequence>
<dbReference type="STRING" id="135208.A0A4Z0A545"/>
<protein>
    <recommendedName>
        <fullName evidence="9">Major facilitator superfamily (MFS) profile domain-containing protein</fullName>
    </recommendedName>
</protein>
<dbReference type="InterPro" id="IPR011701">
    <property type="entry name" value="MFS"/>
</dbReference>
<dbReference type="FunFam" id="1.20.1250.20:FF:000013">
    <property type="entry name" value="MFS general substrate transporter"/>
    <property type="match status" value="1"/>
</dbReference>
<keyword evidence="4 6" id="KW-1133">Transmembrane helix</keyword>
<evidence type="ECO:0008006" key="9">
    <source>
        <dbReference type="Google" id="ProtNLM"/>
    </source>
</evidence>
<keyword evidence="2" id="KW-0813">Transport</keyword>
<dbReference type="GO" id="GO:0022857">
    <property type="term" value="F:transmembrane transporter activity"/>
    <property type="evidence" value="ECO:0007669"/>
    <property type="project" value="InterPro"/>
</dbReference>
<dbReference type="PANTHER" id="PTHR43791:SF85">
    <property type="entry name" value="TRANSPORTER, PUTATIVE (AFU_ORTHOLOGUE AFUA_6G00710)-RELATED"/>
    <property type="match status" value="1"/>
</dbReference>
<organism evidence="7 8">
    <name type="scientific">Hericium alpestre</name>
    <dbReference type="NCBI Taxonomy" id="135208"/>
    <lineage>
        <taxon>Eukaryota</taxon>
        <taxon>Fungi</taxon>
        <taxon>Dikarya</taxon>
        <taxon>Basidiomycota</taxon>
        <taxon>Agaricomycotina</taxon>
        <taxon>Agaricomycetes</taxon>
        <taxon>Russulales</taxon>
        <taxon>Hericiaceae</taxon>
        <taxon>Hericium</taxon>
    </lineage>
</organism>
<evidence type="ECO:0000256" key="3">
    <source>
        <dbReference type="ARBA" id="ARBA00022692"/>
    </source>
</evidence>
<evidence type="ECO:0000313" key="7">
    <source>
        <dbReference type="EMBL" id="TFY81504.1"/>
    </source>
</evidence>
<dbReference type="PANTHER" id="PTHR43791">
    <property type="entry name" value="PERMEASE-RELATED"/>
    <property type="match status" value="1"/>
</dbReference>
<keyword evidence="5 6" id="KW-0472">Membrane</keyword>
<feature type="transmembrane region" description="Helical" evidence="6">
    <location>
        <begin position="145"/>
        <end position="164"/>
    </location>
</feature>
<dbReference type="SUPFAM" id="SSF103473">
    <property type="entry name" value="MFS general substrate transporter"/>
    <property type="match status" value="1"/>
</dbReference>
<evidence type="ECO:0000256" key="2">
    <source>
        <dbReference type="ARBA" id="ARBA00022448"/>
    </source>
</evidence>